<proteinExistence type="predicted"/>
<dbReference type="AlphaFoldDB" id="A0A1G2TND1"/>
<comment type="caution">
    <text evidence="1">The sequence shown here is derived from an EMBL/GenBank/DDBJ whole genome shotgun (WGS) entry which is preliminary data.</text>
</comment>
<sequence length="67" mass="7995">MSATSLVIYGDLYHLYQTQHPSILKFVRMFLLPILELRNTKIYGLFEQKYLENKEILRPEDLNFCVS</sequence>
<reference evidence="1 2" key="1">
    <citation type="journal article" date="2016" name="Nat. Commun.">
        <title>Thousands of microbial genomes shed light on interconnected biogeochemical processes in an aquifer system.</title>
        <authorList>
            <person name="Anantharaman K."/>
            <person name="Brown C.T."/>
            <person name="Hug L.A."/>
            <person name="Sharon I."/>
            <person name="Castelle C.J."/>
            <person name="Probst A.J."/>
            <person name="Thomas B.C."/>
            <person name="Singh A."/>
            <person name="Wilkins M.J."/>
            <person name="Karaoz U."/>
            <person name="Brodie E.L."/>
            <person name="Williams K.H."/>
            <person name="Hubbard S.S."/>
            <person name="Banfield J.F."/>
        </authorList>
    </citation>
    <scope>NUCLEOTIDE SEQUENCE [LARGE SCALE GENOMIC DNA]</scope>
</reference>
<gene>
    <name evidence="1" type="ORF">A3E32_02355</name>
</gene>
<evidence type="ECO:0000313" key="2">
    <source>
        <dbReference type="Proteomes" id="UP000178530"/>
    </source>
</evidence>
<evidence type="ECO:0000313" key="1">
    <source>
        <dbReference type="EMBL" id="OHA98805.1"/>
    </source>
</evidence>
<organism evidence="1 2">
    <name type="scientific">Candidatus Zambryskibacteria bacterium RIFCSPHIGHO2_12_FULL_38_37</name>
    <dbReference type="NCBI Taxonomy" id="1802751"/>
    <lineage>
        <taxon>Bacteria</taxon>
        <taxon>Candidatus Zambryskiibacteriota</taxon>
    </lineage>
</organism>
<protein>
    <submittedName>
        <fullName evidence="1">Uncharacterized protein</fullName>
    </submittedName>
</protein>
<accession>A0A1G2TND1</accession>
<dbReference type="Proteomes" id="UP000178530">
    <property type="component" value="Unassembled WGS sequence"/>
</dbReference>
<name>A0A1G2TND1_9BACT</name>
<dbReference type="EMBL" id="MHVU01000019">
    <property type="protein sequence ID" value="OHA98805.1"/>
    <property type="molecule type" value="Genomic_DNA"/>
</dbReference>